<dbReference type="Pfam" id="PF01485">
    <property type="entry name" value="IBR"/>
    <property type="match status" value="1"/>
</dbReference>
<dbReference type="InterPro" id="IPR044066">
    <property type="entry name" value="TRIAD_supradom"/>
</dbReference>
<evidence type="ECO:0000256" key="3">
    <source>
        <dbReference type="ARBA" id="ARBA00012251"/>
    </source>
</evidence>
<dbReference type="Gene3D" id="2.20.25.20">
    <property type="match status" value="1"/>
</dbReference>
<evidence type="ECO:0000256" key="10">
    <source>
        <dbReference type="ARBA" id="ARBA00044508"/>
    </source>
</evidence>
<keyword evidence="6" id="KW-0677">Repeat</keyword>
<dbReference type="AlphaFoldDB" id="A0A1E3PH29"/>
<evidence type="ECO:0000256" key="7">
    <source>
        <dbReference type="ARBA" id="ARBA00022771"/>
    </source>
</evidence>
<dbReference type="CDD" id="cd23820">
    <property type="entry name" value="RWD_RNF14"/>
    <property type="match status" value="1"/>
</dbReference>
<dbReference type="PROSITE" id="PS51873">
    <property type="entry name" value="TRIAD"/>
    <property type="match status" value="1"/>
</dbReference>
<sequence length="361" mass="41636">ISHFLPITLEFELPTDYPAKAHPEFRLWSNWLPQVVLKKTTRMLRNQWCKDSGPVLFMAIDQLNQDIEILFGMKTPLVFNEDQYFLKDLFLQFDETATKKIFENQTFTCEICRNIKRGSNCTQLLECGHVFCTDCLKEYFCACIEQGYVNHVACPEPGCARTKQSQPPELSDQEVKSLVGSDLFERLSKLRRQKILESNPNTLICPRSSCQALISHDADSLMAICQDCKFAFCVDCKHSWHGKYTECSTGSLTREIALSYQEAEGFERKEFEVKYGKMNLQRVLSQIELDELFEQYMIEQQVKPCPYCETPIARESGCNKMVCTICKTKFCFRCAFVLSDSKPYDHYGLKSSGCYAKLFEG</sequence>
<dbReference type="InterPro" id="IPR006575">
    <property type="entry name" value="RWD_dom"/>
</dbReference>
<protein>
    <recommendedName>
        <fullName evidence="3">RBR-type E3 ubiquitin transferase</fullName>
        <ecNumber evidence="3">2.3.2.31</ecNumber>
    </recommendedName>
</protein>
<comment type="pathway">
    <text evidence="2">Protein modification; protein ubiquitination.</text>
</comment>
<evidence type="ECO:0000256" key="8">
    <source>
        <dbReference type="ARBA" id="ARBA00022786"/>
    </source>
</evidence>
<dbReference type="Gene3D" id="1.20.120.1750">
    <property type="match status" value="1"/>
</dbReference>
<feature type="non-terminal residue" evidence="14">
    <location>
        <position position="361"/>
    </location>
</feature>
<dbReference type="InterPro" id="IPR017907">
    <property type="entry name" value="Znf_RING_CS"/>
</dbReference>
<accession>A0A1E3PH29</accession>
<dbReference type="CDD" id="cd16628">
    <property type="entry name" value="RING-HC_RBR_RNF14"/>
    <property type="match status" value="1"/>
</dbReference>
<feature type="domain" description="RING-type" evidence="12">
    <location>
        <begin position="109"/>
        <end position="155"/>
    </location>
</feature>
<evidence type="ECO:0000256" key="4">
    <source>
        <dbReference type="ARBA" id="ARBA00022679"/>
    </source>
</evidence>
<evidence type="ECO:0000256" key="11">
    <source>
        <dbReference type="PROSITE-ProRule" id="PRU00175"/>
    </source>
</evidence>
<gene>
    <name evidence="14" type="ORF">NADFUDRAFT_7016</name>
</gene>
<evidence type="ECO:0000256" key="1">
    <source>
        <dbReference type="ARBA" id="ARBA00001798"/>
    </source>
</evidence>
<dbReference type="InterPro" id="IPR031128">
    <property type="entry name" value="RNF14_RING-HC_Zfn"/>
</dbReference>
<dbReference type="InterPro" id="IPR001841">
    <property type="entry name" value="Znf_RING"/>
</dbReference>
<dbReference type="GO" id="GO:0061630">
    <property type="term" value="F:ubiquitin protein ligase activity"/>
    <property type="evidence" value="ECO:0007669"/>
    <property type="project" value="UniProtKB-EC"/>
</dbReference>
<name>A0A1E3PH29_9ASCO</name>
<evidence type="ECO:0000313" key="15">
    <source>
        <dbReference type="Proteomes" id="UP000095009"/>
    </source>
</evidence>
<dbReference type="STRING" id="857566.A0A1E3PH29"/>
<dbReference type="Gene3D" id="3.10.110.10">
    <property type="entry name" value="Ubiquitin Conjugating Enzyme"/>
    <property type="match status" value="1"/>
</dbReference>
<dbReference type="GO" id="GO:0008270">
    <property type="term" value="F:zinc ion binding"/>
    <property type="evidence" value="ECO:0007669"/>
    <property type="project" value="UniProtKB-KW"/>
</dbReference>
<dbReference type="SUPFAM" id="SSF57850">
    <property type="entry name" value="RING/U-box"/>
    <property type="match status" value="3"/>
</dbReference>
<organism evidence="14 15">
    <name type="scientific">Nadsonia fulvescens var. elongata DSM 6958</name>
    <dbReference type="NCBI Taxonomy" id="857566"/>
    <lineage>
        <taxon>Eukaryota</taxon>
        <taxon>Fungi</taxon>
        <taxon>Dikarya</taxon>
        <taxon>Ascomycota</taxon>
        <taxon>Saccharomycotina</taxon>
        <taxon>Dipodascomycetes</taxon>
        <taxon>Dipodascales</taxon>
        <taxon>Dipodascales incertae sedis</taxon>
        <taxon>Nadsonia</taxon>
    </lineage>
</organism>
<dbReference type="PANTHER" id="PTHR11685">
    <property type="entry name" value="RBR FAMILY RING FINGER AND IBR DOMAIN-CONTAINING"/>
    <property type="match status" value="1"/>
</dbReference>
<evidence type="ECO:0000256" key="5">
    <source>
        <dbReference type="ARBA" id="ARBA00022723"/>
    </source>
</evidence>
<dbReference type="Pfam" id="PF05773">
    <property type="entry name" value="RWD"/>
    <property type="match status" value="1"/>
</dbReference>
<dbReference type="FunFam" id="3.30.40.10:FF:000416">
    <property type="entry name" value="RBR-type E3 ubiquitin transferase"/>
    <property type="match status" value="1"/>
</dbReference>
<keyword evidence="4" id="KW-0808">Transferase</keyword>
<feature type="domain" description="RING-type" evidence="13">
    <location>
        <begin position="105"/>
        <end position="358"/>
    </location>
</feature>
<evidence type="ECO:0000256" key="2">
    <source>
        <dbReference type="ARBA" id="ARBA00004906"/>
    </source>
</evidence>
<keyword evidence="8" id="KW-0833">Ubl conjugation pathway</keyword>
<dbReference type="SMART" id="SM00647">
    <property type="entry name" value="IBR"/>
    <property type="match status" value="2"/>
</dbReference>
<comment type="catalytic activity">
    <reaction evidence="1">
        <text>[E2 ubiquitin-conjugating enzyme]-S-ubiquitinyl-L-cysteine + [acceptor protein]-L-lysine = [E2 ubiquitin-conjugating enzyme]-L-cysteine + [acceptor protein]-N(6)-ubiquitinyl-L-lysine.</text>
        <dbReference type="EC" id="2.3.2.31"/>
    </reaction>
</comment>
<dbReference type="CDD" id="cd20354">
    <property type="entry name" value="Rcat_RBR_RNF14"/>
    <property type="match status" value="1"/>
</dbReference>
<evidence type="ECO:0000256" key="9">
    <source>
        <dbReference type="ARBA" id="ARBA00022833"/>
    </source>
</evidence>
<dbReference type="InterPro" id="IPR002867">
    <property type="entry name" value="IBR_dom"/>
</dbReference>
<dbReference type="EC" id="2.3.2.31" evidence="3"/>
<keyword evidence="9" id="KW-0862">Zinc</keyword>
<dbReference type="EMBL" id="KV454411">
    <property type="protein sequence ID" value="ODQ64701.1"/>
    <property type="molecule type" value="Genomic_DNA"/>
</dbReference>
<dbReference type="PROSITE" id="PS50089">
    <property type="entry name" value="ZF_RING_2"/>
    <property type="match status" value="1"/>
</dbReference>
<dbReference type="CDD" id="cd20341">
    <property type="entry name" value="BRcat_RBR_RNF14"/>
    <property type="match status" value="1"/>
</dbReference>
<proteinExistence type="inferred from homology"/>
<evidence type="ECO:0000313" key="14">
    <source>
        <dbReference type="EMBL" id="ODQ64701.1"/>
    </source>
</evidence>
<feature type="non-terminal residue" evidence="14">
    <location>
        <position position="1"/>
    </location>
</feature>
<dbReference type="InterPro" id="IPR013083">
    <property type="entry name" value="Znf_RING/FYVE/PHD"/>
</dbReference>
<dbReference type="GO" id="GO:0016567">
    <property type="term" value="P:protein ubiquitination"/>
    <property type="evidence" value="ECO:0007669"/>
    <property type="project" value="InterPro"/>
</dbReference>
<keyword evidence="15" id="KW-1185">Reference proteome</keyword>
<dbReference type="InterPro" id="IPR047548">
    <property type="entry name" value="Rcat_RBR_RNF14"/>
</dbReference>
<evidence type="ECO:0000256" key="6">
    <source>
        <dbReference type="ARBA" id="ARBA00022737"/>
    </source>
</evidence>
<evidence type="ECO:0000259" key="13">
    <source>
        <dbReference type="PROSITE" id="PS51873"/>
    </source>
</evidence>
<reference evidence="14 15" key="1">
    <citation type="journal article" date="2016" name="Proc. Natl. Acad. Sci. U.S.A.">
        <title>Comparative genomics of biotechnologically important yeasts.</title>
        <authorList>
            <person name="Riley R."/>
            <person name="Haridas S."/>
            <person name="Wolfe K.H."/>
            <person name="Lopes M.R."/>
            <person name="Hittinger C.T."/>
            <person name="Goeker M."/>
            <person name="Salamov A.A."/>
            <person name="Wisecaver J.H."/>
            <person name="Long T.M."/>
            <person name="Calvey C.H."/>
            <person name="Aerts A.L."/>
            <person name="Barry K.W."/>
            <person name="Choi C."/>
            <person name="Clum A."/>
            <person name="Coughlan A.Y."/>
            <person name="Deshpande S."/>
            <person name="Douglass A.P."/>
            <person name="Hanson S.J."/>
            <person name="Klenk H.-P."/>
            <person name="LaButti K.M."/>
            <person name="Lapidus A."/>
            <person name="Lindquist E.A."/>
            <person name="Lipzen A.M."/>
            <person name="Meier-Kolthoff J.P."/>
            <person name="Ohm R.A."/>
            <person name="Otillar R.P."/>
            <person name="Pangilinan J.L."/>
            <person name="Peng Y."/>
            <person name="Rokas A."/>
            <person name="Rosa C.A."/>
            <person name="Scheuner C."/>
            <person name="Sibirny A.A."/>
            <person name="Slot J.C."/>
            <person name="Stielow J.B."/>
            <person name="Sun H."/>
            <person name="Kurtzman C.P."/>
            <person name="Blackwell M."/>
            <person name="Grigoriev I.V."/>
            <person name="Jeffries T.W."/>
        </authorList>
    </citation>
    <scope>NUCLEOTIDE SEQUENCE [LARGE SCALE GENOMIC DNA]</scope>
    <source>
        <strain evidence="14 15">DSM 6958</strain>
    </source>
</reference>
<dbReference type="Gene3D" id="3.30.40.10">
    <property type="entry name" value="Zinc/RING finger domain, C3HC4 (zinc finger)"/>
    <property type="match status" value="1"/>
</dbReference>
<dbReference type="InterPro" id="IPR031127">
    <property type="entry name" value="E3_UB_ligase_RBR"/>
</dbReference>
<dbReference type="PROSITE" id="PS00518">
    <property type="entry name" value="ZF_RING_1"/>
    <property type="match status" value="1"/>
</dbReference>
<keyword evidence="7 11" id="KW-0863">Zinc-finger</keyword>
<dbReference type="OrthoDB" id="1431934at2759"/>
<keyword evidence="5" id="KW-0479">Metal-binding</keyword>
<dbReference type="InterPro" id="IPR016135">
    <property type="entry name" value="UBQ-conjugating_enzyme/RWD"/>
</dbReference>
<evidence type="ECO:0000259" key="12">
    <source>
        <dbReference type="PROSITE" id="PS50089"/>
    </source>
</evidence>
<comment type="similarity">
    <text evidence="10">Belongs to the RBR family. RNF14 subfamily.</text>
</comment>
<dbReference type="Proteomes" id="UP000095009">
    <property type="component" value="Unassembled WGS sequence"/>
</dbReference>
<dbReference type="Pfam" id="PF22191">
    <property type="entry name" value="IBR_1"/>
    <property type="match status" value="1"/>
</dbReference>